<keyword evidence="2" id="KW-0235">DNA replication</keyword>
<dbReference type="GO" id="GO:0006260">
    <property type="term" value="P:DNA replication"/>
    <property type="evidence" value="ECO:0007669"/>
    <property type="project" value="UniProtKB-KW"/>
</dbReference>
<dbReference type="AlphaFoldDB" id="A0A5N6TMR7"/>
<dbReference type="InterPro" id="IPR019128">
    <property type="entry name" value="Dcc1"/>
</dbReference>
<organism evidence="3 4">
    <name type="scientific">Aspergillus avenaceus</name>
    <dbReference type="NCBI Taxonomy" id="36643"/>
    <lineage>
        <taxon>Eukaryota</taxon>
        <taxon>Fungi</taxon>
        <taxon>Dikarya</taxon>
        <taxon>Ascomycota</taxon>
        <taxon>Pezizomycotina</taxon>
        <taxon>Eurotiomycetes</taxon>
        <taxon>Eurotiomycetidae</taxon>
        <taxon>Eurotiales</taxon>
        <taxon>Aspergillaceae</taxon>
        <taxon>Aspergillus</taxon>
        <taxon>Aspergillus subgen. Circumdati</taxon>
    </lineage>
</organism>
<evidence type="ECO:0000256" key="2">
    <source>
        <dbReference type="ARBA" id="ARBA00022705"/>
    </source>
</evidence>
<sequence>MSTQAARSILFTHTSPQQGFKLLELPPELADSLTSNDPPTLQLKSLSTDASQRATTNPEAREYVNLCTPTKTYRVRQVHSSNSIHVIRPSDGGAERGDINIVGGETDELNLVESMTSIAKCGSTLELHTPAEGFSAVPILEKMLGVYDEVDDDKDMVEAIEPVEENGVIQRVFVDVPVSQAQCETGWIELCAFVLGRGTGDAVALCRRPSAKVKLDVWKRVLEGAVLQAIELEKQFLVPDLWKSVLDDGEEPFPRPLFEAVVRRVCEMGGGQLFAEGGLKWASIDKESCMRWVGETYLEAMAPTSASAIGRSEFLNAWKDLLPETWRNEVAFSKLTENSYNHPDPTTICFVNGVDRQKIKKNVSTDASAATAAKKTRNWHELFKNQKRQKR</sequence>
<dbReference type="GO" id="GO:0000785">
    <property type="term" value="C:chromatin"/>
    <property type="evidence" value="ECO:0007669"/>
    <property type="project" value="TreeGrafter"/>
</dbReference>
<dbReference type="PANTHER" id="PTHR13395">
    <property type="entry name" value="SISTER CHROMATID COHESION PROTEIN DCC1-RELATED"/>
    <property type="match status" value="1"/>
</dbReference>
<evidence type="ECO:0000313" key="4">
    <source>
        <dbReference type="Proteomes" id="UP000325780"/>
    </source>
</evidence>
<accession>A0A5N6TMR7</accession>
<dbReference type="GO" id="GO:0034088">
    <property type="term" value="P:maintenance of mitotic sister chromatid cohesion"/>
    <property type="evidence" value="ECO:0007669"/>
    <property type="project" value="TreeGrafter"/>
</dbReference>
<evidence type="ECO:0000256" key="1">
    <source>
        <dbReference type="ARBA" id="ARBA00007017"/>
    </source>
</evidence>
<dbReference type="PANTHER" id="PTHR13395:SF6">
    <property type="entry name" value="SISTER CHROMATID COHESION PROTEIN DCC1"/>
    <property type="match status" value="1"/>
</dbReference>
<dbReference type="GO" id="GO:0000775">
    <property type="term" value="C:chromosome, centromeric region"/>
    <property type="evidence" value="ECO:0007669"/>
    <property type="project" value="TreeGrafter"/>
</dbReference>
<evidence type="ECO:0000313" key="3">
    <source>
        <dbReference type="EMBL" id="KAE8147600.1"/>
    </source>
</evidence>
<dbReference type="OrthoDB" id="5199543at2759"/>
<reference evidence="3 4" key="1">
    <citation type="submission" date="2019-04" db="EMBL/GenBank/DDBJ databases">
        <title>Friends and foes A comparative genomics study of 23 Aspergillus species from section Flavi.</title>
        <authorList>
            <consortium name="DOE Joint Genome Institute"/>
            <person name="Kjaerbolling I."/>
            <person name="Vesth T."/>
            <person name="Frisvad J.C."/>
            <person name="Nybo J.L."/>
            <person name="Theobald S."/>
            <person name="Kildgaard S."/>
            <person name="Isbrandt T."/>
            <person name="Kuo A."/>
            <person name="Sato A."/>
            <person name="Lyhne E.K."/>
            <person name="Kogle M.E."/>
            <person name="Wiebenga A."/>
            <person name="Kun R.S."/>
            <person name="Lubbers R.J."/>
            <person name="Makela M.R."/>
            <person name="Barry K."/>
            <person name="Chovatia M."/>
            <person name="Clum A."/>
            <person name="Daum C."/>
            <person name="Haridas S."/>
            <person name="He G."/>
            <person name="LaButti K."/>
            <person name="Lipzen A."/>
            <person name="Mondo S."/>
            <person name="Riley R."/>
            <person name="Salamov A."/>
            <person name="Simmons B.A."/>
            <person name="Magnuson J.K."/>
            <person name="Henrissat B."/>
            <person name="Mortensen U.H."/>
            <person name="Larsen T.O."/>
            <person name="Devries R.P."/>
            <person name="Grigoriev I.V."/>
            <person name="Machida M."/>
            <person name="Baker S.E."/>
            <person name="Andersen M.R."/>
        </authorList>
    </citation>
    <scope>NUCLEOTIDE SEQUENCE [LARGE SCALE GENOMIC DNA]</scope>
    <source>
        <strain evidence="3 4">IBT 18842</strain>
    </source>
</reference>
<dbReference type="EMBL" id="ML742199">
    <property type="protein sequence ID" value="KAE8147600.1"/>
    <property type="molecule type" value="Genomic_DNA"/>
</dbReference>
<proteinExistence type="inferred from homology"/>
<dbReference type="GO" id="GO:0031390">
    <property type="term" value="C:Ctf18 RFC-like complex"/>
    <property type="evidence" value="ECO:0007669"/>
    <property type="project" value="InterPro"/>
</dbReference>
<dbReference type="Proteomes" id="UP000325780">
    <property type="component" value="Unassembled WGS sequence"/>
</dbReference>
<dbReference type="Pfam" id="PF09724">
    <property type="entry name" value="Dcc1"/>
    <property type="match status" value="1"/>
</dbReference>
<keyword evidence="4" id="KW-1185">Reference proteome</keyword>
<name>A0A5N6TMR7_ASPAV</name>
<gene>
    <name evidence="3" type="ORF">BDV25DRAFT_30031</name>
</gene>
<comment type="similarity">
    <text evidence="1">Belongs to the DCC1 family.</text>
</comment>
<protein>
    <submittedName>
        <fullName evidence="3">Sister chromatid cohesion protein Dcc1</fullName>
    </submittedName>
</protein>